<reference evidence="2" key="2">
    <citation type="submission" date="2021-12" db="EMBL/GenBank/DDBJ databases">
        <title>Resequencing data analysis of finger millet.</title>
        <authorList>
            <person name="Hatakeyama M."/>
            <person name="Aluri S."/>
            <person name="Balachadran M.T."/>
            <person name="Sivarajan S.R."/>
            <person name="Poveda L."/>
            <person name="Shimizu-Inatsugi R."/>
            <person name="Schlapbach R."/>
            <person name="Sreeman S.M."/>
            <person name="Shimizu K.K."/>
        </authorList>
    </citation>
    <scope>NUCLEOTIDE SEQUENCE</scope>
</reference>
<reference evidence="2" key="1">
    <citation type="journal article" date="2018" name="DNA Res.">
        <title>Multiple hybrid de novo genome assembly of finger millet, an orphan allotetraploid crop.</title>
        <authorList>
            <person name="Hatakeyama M."/>
            <person name="Aluri S."/>
            <person name="Balachadran M.T."/>
            <person name="Sivarajan S.R."/>
            <person name="Patrignani A."/>
            <person name="Gruter S."/>
            <person name="Poveda L."/>
            <person name="Shimizu-Inatsugi R."/>
            <person name="Baeten J."/>
            <person name="Francoijs K.J."/>
            <person name="Nataraja K.N."/>
            <person name="Reddy Y.A.N."/>
            <person name="Phadnis S."/>
            <person name="Ravikumar R.L."/>
            <person name="Schlapbach R."/>
            <person name="Sreeman S.M."/>
            <person name="Shimizu K.K."/>
        </authorList>
    </citation>
    <scope>NUCLEOTIDE SEQUENCE</scope>
</reference>
<sequence>MALPMPSLGSFAPTKMIQSSSAMQGYPGPMMPGEMKAEPVSQSSFQMGNAAPSAYQQMMSRPPFGPQM</sequence>
<gene>
    <name evidence="2" type="primary">ga15485</name>
    <name evidence="2" type="ORF">PR202_ga15485</name>
</gene>
<dbReference type="EMBL" id="BQKI01000007">
    <property type="protein sequence ID" value="GJM98470.1"/>
    <property type="molecule type" value="Genomic_DNA"/>
</dbReference>
<evidence type="ECO:0000256" key="1">
    <source>
        <dbReference type="SAM" id="MobiDB-lite"/>
    </source>
</evidence>
<dbReference type="AlphaFoldDB" id="A0AAV5CK90"/>
<comment type="caution">
    <text evidence="2">The sequence shown here is derived from an EMBL/GenBank/DDBJ whole genome shotgun (WGS) entry which is preliminary data.</text>
</comment>
<dbReference type="Proteomes" id="UP001054889">
    <property type="component" value="Unassembled WGS sequence"/>
</dbReference>
<feature type="region of interest" description="Disordered" evidence="1">
    <location>
        <begin position="22"/>
        <end position="44"/>
    </location>
</feature>
<protein>
    <submittedName>
        <fullName evidence="2">Uncharacterized protein</fullName>
    </submittedName>
</protein>
<proteinExistence type="predicted"/>
<evidence type="ECO:0000313" key="2">
    <source>
        <dbReference type="EMBL" id="GJM98470.1"/>
    </source>
</evidence>
<organism evidence="2 3">
    <name type="scientific">Eleusine coracana subsp. coracana</name>
    <dbReference type="NCBI Taxonomy" id="191504"/>
    <lineage>
        <taxon>Eukaryota</taxon>
        <taxon>Viridiplantae</taxon>
        <taxon>Streptophyta</taxon>
        <taxon>Embryophyta</taxon>
        <taxon>Tracheophyta</taxon>
        <taxon>Spermatophyta</taxon>
        <taxon>Magnoliopsida</taxon>
        <taxon>Liliopsida</taxon>
        <taxon>Poales</taxon>
        <taxon>Poaceae</taxon>
        <taxon>PACMAD clade</taxon>
        <taxon>Chloridoideae</taxon>
        <taxon>Cynodonteae</taxon>
        <taxon>Eleusininae</taxon>
        <taxon>Eleusine</taxon>
    </lineage>
</organism>
<accession>A0AAV5CK90</accession>
<evidence type="ECO:0000313" key="3">
    <source>
        <dbReference type="Proteomes" id="UP001054889"/>
    </source>
</evidence>
<name>A0AAV5CK90_ELECO</name>
<keyword evidence="3" id="KW-1185">Reference proteome</keyword>